<protein>
    <submittedName>
        <fullName evidence="3">Putative hydrolase</fullName>
    </submittedName>
</protein>
<dbReference type="Pfam" id="PF00561">
    <property type="entry name" value="Abhydrolase_1"/>
    <property type="match status" value="1"/>
</dbReference>
<keyword evidence="3" id="KW-0378">Hydrolase</keyword>
<dbReference type="GO" id="GO:0016020">
    <property type="term" value="C:membrane"/>
    <property type="evidence" value="ECO:0007669"/>
    <property type="project" value="TreeGrafter"/>
</dbReference>
<sequence length="291" mass="30550">MQDIQTHTLVIPGVDLVYDVRGPLPPTGAHRALLMIGQPMAAEGFTALAPHFTDRTVLTYDPRGLGRSVRKDGRSDHTPQQQAADLHALIQALEVGPVDVFASSGGAVTALELVATHPDDVATLVAHEPPINAVLPDATAAERARAGFYEAYQAKGSGAGMAAFIAMTSWQGEFTDAYFAQPTPDPAMFGMAADDDGSRDDPLLSQNSWAITDYRPDASVLNAAPTRIVVAVGEESAGTYTARTALGLAALLGQEAVVFPSHHGGFLGGEFGYAGKPEEFAARLREVLDAG</sequence>
<dbReference type="EMBL" id="PYAA01000017">
    <property type="protein sequence ID" value="RAO00901.1"/>
    <property type="molecule type" value="Genomic_DNA"/>
</dbReference>
<comment type="caution">
    <text evidence="3">The sequence shown here is derived from an EMBL/GenBank/DDBJ whole genome shotgun (WGS) entry which is preliminary data.</text>
</comment>
<dbReference type="SUPFAM" id="SSF53474">
    <property type="entry name" value="alpha/beta-Hydrolases"/>
    <property type="match status" value="1"/>
</dbReference>
<dbReference type="Gene3D" id="3.40.50.1820">
    <property type="entry name" value="alpha/beta hydrolase"/>
    <property type="match status" value="1"/>
</dbReference>
<dbReference type="Proteomes" id="UP000248966">
    <property type="component" value="Unassembled WGS sequence"/>
</dbReference>
<dbReference type="PANTHER" id="PTHR43798">
    <property type="entry name" value="MONOACYLGLYCEROL LIPASE"/>
    <property type="match status" value="1"/>
</dbReference>
<dbReference type="PANTHER" id="PTHR43798:SF33">
    <property type="entry name" value="HYDROLASE, PUTATIVE (AFU_ORTHOLOGUE AFUA_2G14860)-RELATED"/>
    <property type="match status" value="1"/>
</dbReference>
<accession>A0A328N834</accession>
<evidence type="ECO:0000259" key="2">
    <source>
        <dbReference type="Pfam" id="PF00561"/>
    </source>
</evidence>
<dbReference type="InterPro" id="IPR029058">
    <property type="entry name" value="AB_hydrolase_fold"/>
</dbReference>
<evidence type="ECO:0000256" key="1">
    <source>
        <dbReference type="SAM" id="MobiDB-lite"/>
    </source>
</evidence>
<reference evidence="3 4" key="1">
    <citation type="submission" date="2018-03" db="EMBL/GenBank/DDBJ databases">
        <title>Defining the species Micromonospora saelicesensis and Micromonospora noduli under the framework of genomics.</title>
        <authorList>
            <person name="Riesco R."/>
            <person name="Trujillo M.E."/>
        </authorList>
    </citation>
    <scope>NUCLEOTIDE SEQUENCE [LARGE SCALE GENOMIC DNA]</scope>
    <source>
        <strain evidence="3 4">LAH08</strain>
    </source>
</reference>
<evidence type="ECO:0000313" key="4">
    <source>
        <dbReference type="Proteomes" id="UP000248966"/>
    </source>
</evidence>
<feature type="domain" description="AB hydrolase-1" evidence="2">
    <location>
        <begin position="41"/>
        <end position="132"/>
    </location>
</feature>
<gene>
    <name evidence="3" type="ORF">LAH08_03154</name>
</gene>
<dbReference type="AlphaFoldDB" id="A0A328N834"/>
<dbReference type="InterPro" id="IPR000073">
    <property type="entry name" value="AB_hydrolase_1"/>
</dbReference>
<organism evidence="3 4">
    <name type="scientific">Micromonospora noduli</name>
    <dbReference type="NCBI Taxonomy" id="709876"/>
    <lineage>
        <taxon>Bacteria</taxon>
        <taxon>Bacillati</taxon>
        <taxon>Actinomycetota</taxon>
        <taxon>Actinomycetes</taxon>
        <taxon>Micromonosporales</taxon>
        <taxon>Micromonosporaceae</taxon>
        <taxon>Micromonospora</taxon>
    </lineage>
</organism>
<feature type="region of interest" description="Disordered" evidence="1">
    <location>
        <begin position="63"/>
        <end position="82"/>
    </location>
</feature>
<proteinExistence type="predicted"/>
<name>A0A328N834_9ACTN</name>
<evidence type="ECO:0000313" key="3">
    <source>
        <dbReference type="EMBL" id="RAO00901.1"/>
    </source>
</evidence>
<dbReference type="InterPro" id="IPR050266">
    <property type="entry name" value="AB_hydrolase_sf"/>
</dbReference>
<dbReference type="GO" id="GO:0016787">
    <property type="term" value="F:hydrolase activity"/>
    <property type="evidence" value="ECO:0007669"/>
    <property type="project" value="UniProtKB-KW"/>
</dbReference>
<dbReference type="RefSeq" id="WP_220090584.1">
    <property type="nucleotide sequence ID" value="NZ_PYAA01000017.1"/>
</dbReference>